<evidence type="ECO:0000256" key="1">
    <source>
        <dbReference type="ARBA" id="ARBA00022448"/>
    </source>
</evidence>
<dbReference type="OrthoDB" id="9804819at2"/>
<organism evidence="5 6">
    <name type="scientific">Parashewanella spongiae</name>
    <dbReference type="NCBI Taxonomy" id="342950"/>
    <lineage>
        <taxon>Bacteria</taxon>
        <taxon>Pseudomonadati</taxon>
        <taxon>Pseudomonadota</taxon>
        <taxon>Gammaproteobacteria</taxon>
        <taxon>Alteromonadales</taxon>
        <taxon>Shewanellaceae</taxon>
        <taxon>Parashewanella</taxon>
    </lineage>
</organism>
<protein>
    <submittedName>
        <fullName evidence="5">ABC transporter ATP-binding protein</fullName>
    </submittedName>
</protein>
<gene>
    <name evidence="5" type="ORF">D5R81_14435</name>
</gene>
<dbReference type="InterPro" id="IPR027417">
    <property type="entry name" value="P-loop_NTPase"/>
</dbReference>
<dbReference type="Pfam" id="PF00005">
    <property type="entry name" value="ABC_tran"/>
    <property type="match status" value="1"/>
</dbReference>
<evidence type="ECO:0000256" key="2">
    <source>
        <dbReference type="ARBA" id="ARBA00022741"/>
    </source>
</evidence>
<dbReference type="RefSeq" id="WP_121854340.1">
    <property type="nucleotide sequence ID" value="NZ_CP037952.1"/>
</dbReference>
<dbReference type="SUPFAM" id="SSF52540">
    <property type="entry name" value="P-loop containing nucleoside triphosphate hydrolases"/>
    <property type="match status" value="1"/>
</dbReference>
<dbReference type="InterPro" id="IPR051782">
    <property type="entry name" value="ABC_Transporter_VariousFunc"/>
</dbReference>
<name>A0A3A6TRQ9_9GAMM</name>
<dbReference type="AlphaFoldDB" id="A0A3A6TRQ9"/>
<dbReference type="InterPro" id="IPR003593">
    <property type="entry name" value="AAA+_ATPase"/>
</dbReference>
<keyword evidence="3 5" id="KW-0067">ATP-binding</keyword>
<dbReference type="GO" id="GO:0005524">
    <property type="term" value="F:ATP binding"/>
    <property type="evidence" value="ECO:0007669"/>
    <property type="project" value="UniProtKB-KW"/>
</dbReference>
<dbReference type="SMART" id="SM00382">
    <property type="entry name" value="AAA"/>
    <property type="match status" value="1"/>
</dbReference>
<evidence type="ECO:0000259" key="4">
    <source>
        <dbReference type="PROSITE" id="PS50893"/>
    </source>
</evidence>
<reference evidence="5 6" key="1">
    <citation type="submission" date="2018-09" db="EMBL/GenBank/DDBJ databases">
        <title>Phylogeny of the Shewanellaceae, and recommendation for two new genera, Pseudoshewanella and Parashewanella.</title>
        <authorList>
            <person name="Wang G."/>
        </authorList>
    </citation>
    <scope>NUCLEOTIDE SEQUENCE [LARGE SCALE GENOMIC DNA]</scope>
    <source>
        <strain evidence="5 6">KCTC 22492</strain>
    </source>
</reference>
<evidence type="ECO:0000256" key="3">
    <source>
        <dbReference type="ARBA" id="ARBA00022840"/>
    </source>
</evidence>
<dbReference type="PANTHER" id="PTHR42939:SF1">
    <property type="entry name" value="ABC TRANSPORTER ATP-BINDING PROTEIN ALBC-RELATED"/>
    <property type="match status" value="1"/>
</dbReference>
<dbReference type="PANTHER" id="PTHR42939">
    <property type="entry name" value="ABC TRANSPORTER ATP-BINDING PROTEIN ALBC-RELATED"/>
    <property type="match status" value="1"/>
</dbReference>
<dbReference type="EMBL" id="QYYH01000101">
    <property type="protein sequence ID" value="RJY10566.1"/>
    <property type="molecule type" value="Genomic_DNA"/>
</dbReference>
<keyword evidence="1" id="KW-0813">Transport</keyword>
<accession>A0A3A6TRQ9</accession>
<evidence type="ECO:0000313" key="6">
    <source>
        <dbReference type="Proteomes" id="UP000273022"/>
    </source>
</evidence>
<feature type="domain" description="ABC transporter" evidence="4">
    <location>
        <begin position="4"/>
        <end position="231"/>
    </location>
</feature>
<keyword evidence="6" id="KW-1185">Reference proteome</keyword>
<sequence length="300" mass="33161">MSLITCNDLTKLYGSKTALNKVSFEIQPGAPIALVGPNGAGKTTLFNLLCGFLKPSNGSVRILDQRPGERSLIGNLAALPQDSLLDPSLSISAQLSFFAQLQGLSKAESLKEADRVLDLVDLRDTAKEKPTALSHGMGKRVAIAQTFIGSPKLILLDEPTAGIDPANAKKIRSIVSEQQENTNFLISSHNLDELEKLCDQVLYLENGSLQQSISLKNQTEKNDFITLTMEQTQTANLVNVIKLMNGIKHVEHSQQDTFIIEYCVNEEPNLEIRLFEMFSQNKLQYKSILRGKRLEDTLFS</sequence>
<proteinExistence type="predicted"/>
<dbReference type="GO" id="GO:0016887">
    <property type="term" value="F:ATP hydrolysis activity"/>
    <property type="evidence" value="ECO:0007669"/>
    <property type="project" value="InterPro"/>
</dbReference>
<dbReference type="Gene3D" id="3.40.50.300">
    <property type="entry name" value="P-loop containing nucleotide triphosphate hydrolases"/>
    <property type="match status" value="1"/>
</dbReference>
<evidence type="ECO:0000313" key="5">
    <source>
        <dbReference type="EMBL" id="RJY10566.1"/>
    </source>
</evidence>
<dbReference type="InterPro" id="IPR003439">
    <property type="entry name" value="ABC_transporter-like_ATP-bd"/>
</dbReference>
<dbReference type="PROSITE" id="PS50893">
    <property type="entry name" value="ABC_TRANSPORTER_2"/>
    <property type="match status" value="1"/>
</dbReference>
<keyword evidence="2" id="KW-0547">Nucleotide-binding</keyword>
<dbReference type="Proteomes" id="UP000273022">
    <property type="component" value="Unassembled WGS sequence"/>
</dbReference>
<comment type="caution">
    <text evidence="5">The sequence shown here is derived from an EMBL/GenBank/DDBJ whole genome shotgun (WGS) entry which is preliminary data.</text>
</comment>